<keyword evidence="2" id="KW-1133">Transmembrane helix</keyword>
<dbReference type="AlphaFoldDB" id="A0A8J5WVC7"/>
<reference evidence="3" key="2">
    <citation type="submission" date="2021-02" db="EMBL/GenBank/DDBJ databases">
        <authorList>
            <person name="Kimball J.A."/>
            <person name="Haas M.W."/>
            <person name="Macchietto M."/>
            <person name="Kono T."/>
            <person name="Duquette J."/>
            <person name="Shao M."/>
        </authorList>
    </citation>
    <scope>NUCLEOTIDE SEQUENCE</scope>
    <source>
        <tissue evidence="3">Fresh leaf tissue</tissue>
    </source>
</reference>
<name>A0A8J5WVC7_ZIZPA</name>
<evidence type="ECO:0000313" key="4">
    <source>
        <dbReference type="Proteomes" id="UP000729402"/>
    </source>
</evidence>
<protein>
    <submittedName>
        <fullName evidence="3">Uncharacterized protein</fullName>
    </submittedName>
</protein>
<keyword evidence="2" id="KW-0812">Transmembrane</keyword>
<organism evidence="3 4">
    <name type="scientific">Zizania palustris</name>
    <name type="common">Northern wild rice</name>
    <dbReference type="NCBI Taxonomy" id="103762"/>
    <lineage>
        <taxon>Eukaryota</taxon>
        <taxon>Viridiplantae</taxon>
        <taxon>Streptophyta</taxon>
        <taxon>Embryophyta</taxon>
        <taxon>Tracheophyta</taxon>
        <taxon>Spermatophyta</taxon>
        <taxon>Magnoliopsida</taxon>
        <taxon>Liliopsida</taxon>
        <taxon>Poales</taxon>
        <taxon>Poaceae</taxon>
        <taxon>BOP clade</taxon>
        <taxon>Oryzoideae</taxon>
        <taxon>Oryzeae</taxon>
        <taxon>Zizaniinae</taxon>
        <taxon>Zizania</taxon>
    </lineage>
</organism>
<keyword evidence="4" id="KW-1185">Reference proteome</keyword>
<comment type="caution">
    <text evidence="3">The sequence shown here is derived from an EMBL/GenBank/DDBJ whole genome shotgun (WGS) entry which is preliminary data.</text>
</comment>
<keyword evidence="2" id="KW-0472">Membrane</keyword>
<dbReference type="EMBL" id="JAAALK010000080">
    <property type="protein sequence ID" value="KAG8093873.1"/>
    <property type="molecule type" value="Genomic_DNA"/>
</dbReference>
<gene>
    <name evidence="3" type="ORF">GUJ93_ZPchr0012g19377</name>
</gene>
<feature type="transmembrane region" description="Helical" evidence="2">
    <location>
        <begin position="131"/>
        <end position="151"/>
    </location>
</feature>
<evidence type="ECO:0000256" key="2">
    <source>
        <dbReference type="SAM" id="Phobius"/>
    </source>
</evidence>
<proteinExistence type="predicted"/>
<evidence type="ECO:0000313" key="3">
    <source>
        <dbReference type="EMBL" id="KAG8093873.1"/>
    </source>
</evidence>
<sequence length="166" mass="19231">MPVKGRKRRRNHLKDQAQTKQNKPQQLPWLYLNLLPKLTSISSNLHKLMVTQQLEDRFTISLFQLLLCNQTRSTCIRTCPRCLFVHHRISRYIRQCVPILILVVQRTSKGICYMSLENLAWMNSVNLSRDLMTLLLFCSSGIVGLICPISAQSHLHTLLVTSFRSL</sequence>
<feature type="compositionally biased region" description="Basic residues" evidence="1">
    <location>
        <begin position="1"/>
        <end position="12"/>
    </location>
</feature>
<accession>A0A8J5WVC7</accession>
<dbReference type="Proteomes" id="UP000729402">
    <property type="component" value="Unassembled WGS sequence"/>
</dbReference>
<feature type="region of interest" description="Disordered" evidence="1">
    <location>
        <begin position="1"/>
        <end position="22"/>
    </location>
</feature>
<reference evidence="3" key="1">
    <citation type="journal article" date="2021" name="bioRxiv">
        <title>Whole Genome Assembly and Annotation of Northern Wild Rice, Zizania palustris L., Supports a Whole Genome Duplication in the Zizania Genus.</title>
        <authorList>
            <person name="Haas M."/>
            <person name="Kono T."/>
            <person name="Macchietto M."/>
            <person name="Millas R."/>
            <person name="McGilp L."/>
            <person name="Shao M."/>
            <person name="Duquette J."/>
            <person name="Hirsch C.N."/>
            <person name="Kimball J."/>
        </authorList>
    </citation>
    <scope>NUCLEOTIDE SEQUENCE</scope>
    <source>
        <tissue evidence="3">Fresh leaf tissue</tissue>
    </source>
</reference>
<evidence type="ECO:0000256" key="1">
    <source>
        <dbReference type="SAM" id="MobiDB-lite"/>
    </source>
</evidence>